<dbReference type="STRING" id="5627.A0A1C7MKJ7"/>
<evidence type="ECO:0000256" key="1">
    <source>
        <dbReference type="SAM" id="Phobius"/>
    </source>
</evidence>
<feature type="transmembrane region" description="Helical" evidence="1">
    <location>
        <begin position="78"/>
        <end position="105"/>
    </location>
</feature>
<keyword evidence="1" id="KW-1133">Transmembrane helix</keyword>
<dbReference type="OrthoDB" id="444631at2759"/>
<protein>
    <recommendedName>
        <fullName evidence="4">Integral membrane protein</fullName>
    </recommendedName>
</protein>
<keyword evidence="1" id="KW-0472">Membrane</keyword>
<reference evidence="2 3" key="1">
    <citation type="submission" date="2016-03" db="EMBL/GenBank/DDBJ databases">
        <title>Whole genome sequencing of Grifola frondosa 9006-11.</title>
        <authorList>
            <person name="Min B."/>
            <person name="Park H."/>
            <person name="Kim J.-G."/>
            <person name="Cho H."/>
            <person name="Oh Y.-L."/>
            <person name="Kong W.-S."/>
            <person name="Choi I.-G."/>
        </authorList>
    </citation>
    <scope>NUCLEOTIDE SEQUENCE [LARGE SCALE GENOMIC DNA]</scope>
    <source>
        <strain evidence="2 3">9006-11</strain>
    </source>
</reference>
<comment type="caution">
    <text evidence="2">The sequence shown here is derived from an EMBL/GenBank/DDBJ whole genome shotgun (WGS) entry which is preliminary data.</text>
</comment>
<evidence type="ECO:0000313" key="3">
    <source>
        <dbReference type="Proteomes" id="UP000092993"/>
    </source>
</evidence>
<dbReference type="EMBL" id="LUGG01000002">
    <property type="protein sequence ID" value="OBZ77197.1"/>
    <property type="molecule type" value="Genomic_DNA"/>
</dbReference>
<proteinExistence type="predicted"/>
<evidence type="ECO:0008006" key="4">
    <source>
        <dbReference type="Google" id="ProtNLM"/>
    </source>
</evidence>
<name>A0A1C7MKJ7_GRIFR</name>
<evidence type="ECO:0000313" key="2">
    <source>
        <dbReference type="EMBL" id="OBZ77197.1"/>
    </source>
</evidence>
<gene>
    <name evidence="2" type="ORF">A0H81_02515</name>
</gene>
<keyword evidence="3" id="KW-1185">Reference proteome</keyword>
<accession>A0A1C7MKJ7</accession>
<dbReference type="Proteomes" id="UP000092993">
    <property type="component" value="Unassembled WGS sequence"/>
</dbReference>
<keyword evidence="1" id="KW-0812">Transmembrane</keyword>
<dbReference type="AlphaFoldDB" id="A0A1C7MKJ7"/>
<feature type="transmembrane region" description="Helical" evidence="1">
    <location>
        <begin position="6"/>
        <end position="28"/>
    </location>
</feature>
<feature type="transmembrane region" description="Helical" evidence="1">
    <location>
        <begin position="40"/>
        <end position="58"/>
    </location>
</feature>
<organism evidence="2 3">
    <name type="scientific">Grifola frondosa</name>
    <name type="common">Maitake</name>
    <name type="synonym">Polyporus frondosus</name>
    <dbReference type="NCBI Taxonomy" id="5627"/>
    <lineage>
        <taxon>Eukaryota</taxon>
        <taxon>Fungi</taxon>
        <taxon>Dikarya</taxon>
        <taxon>Basidiomycota</taxon>
        <taxon>Agaricomycotina</taxon>
        <taxon>Agaricomycetes</taxon>
        <taxon>Polyporales</taxon>
        <taxon>Grifolaceae</taxon>
        <taxon>Grifola</taxon>
    </lineage>
</organism>
<sequence length="111" mass="12733">MSFVVTIRIVGTVIPGFAVLFTLLRLYYRWSRRHLGLDDAWAAFAVLCVFFMTAGAWVRTDRPGVGPFNHSQHVRVIGYYMLNVSFTCVLWAARMSILFSIVRLIPYVMVL</sequence>